<evidence type="ECO:0000259" key="5">
    <source>
        <dbReference type="PROSITE" id="PS51755"/>
    </source>
</evidence>
<organism evidence="6 7">
    <name type="scientific">Sphingomicrobium clamense</name>
    <dbReference type="NCBI Taxonomy" id="2851013"/>
    <lineage>
        <taxon>Bacteria</taxon>
        <taxon>Pseudomonadati</taxon>
        <taxon>Pseudomonadota</taxon>
        <taxon>Alphaproteobacteria</taxon>
        <taxon>Sphingomonadales</taxon>
        <taxon>Sphingomonadaceae</taxon>
        <taxon>Sphingomicrobium</taxon>
    </lineage>
</organism>
<evidence type="ECO:0000256" key="4">
    <source>
        <dbReference type="SAM" id="Phobius"/>
    </source>
</evidence>
<dbReference type="CDD" id="cd00383">
    <property type="entry name" value="trans_reg_C"/>
    <property type="match status" value="1"/>
</dbReference>
<dbReference type="PROSITE" id="PS51755">
    <property type="entry name" value="OMPR_PHOB"/>
    <property type="match status" value="1"/>
</dbReference>
<protein>
    <submittedName>
        <fullName evidence="6">Winged helix-turn-helix domain-containing protein</fullName>
    </submittedName>
</protein>
<keyword evidence="7" id="KW-1185">Reference proteome</keyword>
<keyword evidence="4" id="KW-0812">Transmembrane</keyword>
<proteinExistence type="predicted"/>
<feature type="DNA-binding region" description="OmpR/PhoB-type" evidence="2">
    <location>
        <begin position="7"/>
        <end position="100"/>
    </location>
</feature>
<keyword evidence="1 2" id="KW-0238">DNA-binding</keyword>
<feature type="compositionally biased region" description="Basic and acidic residues" evidence="3">
    <location>
        <begin position="170"/>
        <end position="179"/>
    </location>
</feature>
<evidence type="ECO:0000313" key="7">
    <source>
        <dbReference type="Proteomes" id="UP000698028"/>
    </source>
</evidence>
<evidence type="ECO:0000256" key="1">
    <source>
        <dbReference type="ARBA" id="ARBA00023125"/>
    </source>
</evidence>
<dbReference type="InterPro" id="IPR001867">
    <property type="entry name" value="OmpR/PhoB-type_DNA-bd"/>
</dbReference>
<feature type="transmembrane region" description="Helical" evidence="4">
    <location>
        <begin position="126"/>
        <end position="149"/>
    </location>
</feature>
<evidence type="ECO:0000313" key="6">
    <source>
        <dbReference type="EMBL" id="MBW0143684.1"/>
    </source>
</evidence>
<dbReference type="EMBL" id="JAHVAH010000001">
    <property type="protein sequence ID" value="MBW0143684.1"/>
    <property type="molecule type" value="Genomic_DNA"/>
</dbReference>
<feature type="domain" description="OmpR/PhoB-type" evidence="5">
    <location>
        <begin position="7"/>
        <end position="100"/>
    </location>
</feature>
<keyword evidence="4" id="KW-1133">Transmembrane helix</keyword>
<name>A0ABS6V286_9SPHN</name>
<dbReference type="Proteomes" id="UP000698028">
    <property type="component" value="Unassembled WGS sequence"/>
</dbReference>
<accession>A0ABS6V286</accession>
<comment type="caution">
    <text evidence="6">The sequence shown here is derived from an EMBL/GenBank/DDBJ whole genome shotgun (WGS) entry which is preliminary data.</text>
</comment>
<reference evidence="6 7" key="1">
    <citation type="submission" date="2021-07" db="EMBL/GenBank/DDBJ databases">
        <title>The draft genome sequence of Sphingomicrobium sp. B8.</title>
        <authorList>
            <person name="Mu L."/>
        </authorList>
    </citation>
    <scope>NUCLEOTIDE SEQUENCE [LARGE SCALE GENOMIC DNA]</scope>
    <source>
        <strain evidence="6 7">B8</strain>
    </source>
</reference>
<keyword evidence="4" id="KW-0472">Membrane</keyword>
<sequence>MSSLPAHRTVRIGDALYVPAERTLTLGGREQRLEPRIAGLLDHLLDRPGETLGREELLDEVWGDEGSDEALTQAVSRLRQYLGDRSLIRTEPRKGYRLMVEAVPVLEAGRTPPAAARPSPRYSARVVQLAFVAGFVMALVIAALGWAFFGPKPVTVFEEITQPIEPNAPPERRTVRCEGDPEQCEQEFRPVADN</sequence>
<gene>
    <name evidence="6" type="ORF">KTQ36_00020</name>
</gene>
<evidence type="ECO:0000256" key="2">
    <source>
        <dbReference type="PROSITE-ProRule" id="PRU01091"/>
    </source>
</evidence>
<evidence type="ECO:0000256" key="3">
    <source>
        <dbReference type="SAM" id="MobiDB-lite"/>
    </source>
</evidence>
<dbReference type="Pfam" id="PF00486">
    <property type="entry name" value="Trans_reg_C"/>
    <property type="match status" value="1"/>
</dbReference>
<feature type="region of interest" description="Disordered" evidence="3">
    <location>
        <begin position="165"/>
        <end position="194"/>
    </location>
</feature>
<dbReference type="SMART" id="SM00862">
    <property type="entry name" value="Trans_reg_C"/>
    <property type="match status" value="1"/>
</dbReference>